<dbReference type="Gene3D" id="3.40.1170.60">
    <property type="match status" value="1"/>
</dbReference>
<evidence type="ECO:0000313" key="3">
    <source>
        <dbReference type="EMBL" id="RSR60081.1"/>
    </source>
</evidence>
<dbReference type="PANTHER" id="PTHR11076:SF33">
    <property type="entry name" value="DNA POLYMERASE KAPPA"/>
    <property type="match status" value="1"/>
</dbReference>
<dbReference type="GO" id="GO:0003887">
    <property type="term" value="F:DNA-directed DNA polymerase activity"/>
    <property type="evidence" value="ECO:0007669"/>
    <property type="project" value="TreeGrafter"/>
</dbReference>
<dbReference type="SUPFAM" id="SSF56672">
    <property type="entry name" value="DNA/RNA polymerases"/>
    <property type="match status" value="1"/>
</dbReference>
<comment type="caution">
    <text evidence="3">The sequence shown here is derived from an EMBL/GenBank/DDBJ whole genome shotgun (WGS) entry which is preliminary data.</text>
</comment>
<proteinExistence type="inferred from homology"/>
<comment type="similarity">
    <text evidence="1">Belongs to the DNA polymerase type-Y family.</text>
</comment>
<dbReference type="GO" id="GO:0009432">
    <property type="term" value="P:SOS response"/>
    <property type="evidence" value="ECO:0007669"/>
    <property type="project" value="TreeGrafter"/>
</dbReference>
<dbReference type="PROSITE" id="PS50173">
    <property type="entry name" value="UMUC"/>
    <property type="match status" value="1"/>
</dbReference>
<organism evidence="3 4">
    <name type="scientific">Acinetobacter baumannii</name>
    <dbReference type="NCBI Taxonomy" id="470"/>
    <lineage>
        <taxon>Bacteria</taxon>
        <taxon>Pseudomonadati</taxon>
        <taxon>Pseudomonadota</taxon>
        <taxon>Gammaproteobacteria</taxon>
        <taxon>Moraxellales</taxon>
        <taxon>Moraxellaceae</taxon>
        <taxon>Acinetobacter</taxon>
        <taxon>Acinetobacter calcoaceticus/baumannii complex</taxon>
    </lineage>
</organism>
<dbReference type="InterPro" id="IPR043502">
    <property type="entry name" value="DNA/RNA_pol_sf"/>
</dbReference>
<evidence type="ECO:0000256" key="1">
    <source>
        <dbReference type="ARBA" id="ARBA00010945"/>
    </source>
</evidence>
<dbReference type="Gene3D" id="3.30.70.270">
    <property type="match status" value="1"/>
</dbReference>
<accession>A0A3R9S418</accession>
<reference evidence="3 4" key="1">
    <citation type="submission" date="2018-10" db="EMBL/GenBank/DDBJ databases">
        <title>GWAS and RNA-Seq identify cryptic mechanisms of antimicrobial resistance in Acinetobacter baumannii.</title>
        <authorList>
            <person name="Sahl J.W."/>
        </authorList>
    </citation>
    <scope>NUCLEOTIDE SEQUENCE [LARGE SCALE GENOMIC DNA]</scope>
    <source>
        <strain evidence="3 4">TG28175</strain>
    </source>
</reference>
<dbReference type="InterPro" id="IPR001126">
    <property type="entry name" value="UmuC"/>
</dbReference>
<gene>
    <name evidence="3" type="ORF">EA686_07595</name>
</gene>
<dbReference type="GO" id="GO:0005829">
    <property type="term" value="C:cytosol"/>
    <property type="evidence" value="ECO:0007669"/>
    <property type="project" value="TreeGrafter"/>
</dbReference>
<feature type="domain" description="UmuC" evidence="2">
    <location>
        <begin position="4"/>
        <end position="91"/>
    </location>
</feature>
<protein>
    <submittedName>
        <fullName evidence="3">DNA polymerase IV</fullName>
    </submittedName>
</protein>
<evidence type="ECO:0000313" key="4">
    <source>
        <dbReference type="Proteomes" id="UP000280073"/>
    </source>
</evidence>
<dbReference type="PANTHER" id="PTHR11076">
    <property type="entry name" value="DNA REPAIR POLYMERASE UMUC / TRANSFERASE FAMILY MEMBER"/>
    <property type="match status" value="1"/>
</dbReference>
<dbReference type="EMBL" id="RFDI01000315">
    <property type="protein sequence ID" value="RSR60081.1"/>
    <property type="molecule type" value="Genomic_DNA"/>
</dbReference>
<dbReference type="InterPro" id="IPR043128">
    <property type="entry name" value="Rev_trsase/Diguanyl_cyclase"/>
</dbReference>
<dbReference type="AlphaFoldDB" id="A0A3R9S418"/>
<dbReference type="GO" id="GO:0042276">
    <property type="term" value="P:error-prone translesion synthesis"/>
    <property type="evidence" value="ECO:0007669"/>
    <property type="project" value="TreeGrafter"/>
</dbReference>
<dbReference type="Proteomes" id="UP000280073">
    <property type="component" value="Unassembled WGS sequence"/>
</dbReference>
<dbReference type="InterPro" id="IPR050116">
    <property type="entry name" value="DNA_polymerase-Y"/>
</dbReference>
<sequence>MRKIIHIDMDAFYASVELRERPDLRHLPVVISSHHPRAVIAAASYPAREFGLRSAMSMSQARKLCPQVVIIEPNFEKYRAISAQIHSIFQQ</sequence>
<dbReference type="GO" id="GO:0006281">
    <property type="term" value="P:DNA repair"/>
    <property type="evidence" value="ECO:0007669"/>
    <property type="project" value="InterPro"/>
</dbReference>
<evidence type="ECO:0000259" key="2">
    <source>
        <dbReference type="PROSITE" id="PS50173"/>
    </source>
</evidence>
<dbReference type="Pfam" id="PF00817">
    <property type="entry name" value="IMS"/>
    <property type="match status" value="1"/>
</dbReference>
<name>A0A3R9S418_ACIBA</name>
<feature type="non-terminal residue" evidence="3">
    <location>
        <position position="91"/>
    </location>
</feature>